<evidence type="ECO:0000256" key="1">
    <source>
        <dbReference type="SAM" id="Phobius"/>
    </source>
</evidence>
<comment type="caution">
    <text evidence="2">The sequence shown here is derived from an EMBL/GenBank/DDBJ whole genome shotgun (WGS) entry which is preliminary data.</text>
</comment>
<name>A0AAD4ZVP6_PRUDU</name>
<reference evidence="2 3" key="1">
    <citation type="journal article" date="2022" name="G3 (Bethesda)">
        <title>Whole-genome sequence and methylome profiling of the almond [Prunus dulcis (Mill.) D.A. Webb] cultivar 'Nonpareil'.</title>
        <authorList>
            <person name="D'Amico-Willman K.M."/>
            <person name="Ouma W.Z."/>
            <person name="Meulia T."/>
            <person name="Sideli G.M."/>
            <person name="Gradziel T.M."/>
            <person name="Fresnedo-Ramirez J."/>
        </authorList>
    </citation>
    <scope>NUCLEOTIDE SEQUENCE [LARGE SCALE GENOMIC DNA]</scope>
    <source>
        <strain evidence="2">Clone GOH B32 T37-40</strain>
    </source>
</reference>
<evidence type="ECO:0000313" key="2">
    <source>
        <dbReference type="EMBL" id="KAI5355108.1"/>
    </source>
</evidence>
<keyword evidence="1" id="KW-1133">Transmembrane helix</keyword>
<gene>
    <name evidence="2" type="ORF">L3X38_008003</name>
</gene>
<accession>A0AAD4ZVP6</accession>
<protein>
    <submittedName>
        <fullName evidence="2">Uncharacterized protein</fullName>
    </submittedName>
</protein>
<evidence type="ECO:0000313" key="3">
    <source>
        <dbReference type="Proteomes" id="UP001054821"/>
    </source>
</evidence>
<keyword evidence="1" id="KW-0472">Membrane</keyword>
<organism evidence="2 3">
    <name type="scientific">Prunus dulcis</name>
    <name type="common">Almond</name>
    <name type="synonym">Amygdalus dulcis</name>
    <dbReference type="NCBI Taxonomy" id="3755"/>
    <lineage>
        <taxon>Eukaryota</taxon>
        <taxon>Viridiplantae</taxon>
        <taxon>Streptophyta</taxon>
        <taxon>Embryophyta</taxon>
        <taxon>Tracheophyta</taxon>
        <taxon>Spermatophyta</taxon>
        <taxon>Magnoliopsida</taxon>
        <taxon>eudicotyledons</taxon>
        <taxon>Gunneridae</taxon>
        <taxon>Pentapetalae</taxon>
        <taxon>rosids</taxon>
        <taxon>fabids</taxon>
        <taxon>Rosales</taxon>
        <taxon>Rosaceae</taxon>
        <taxon>Amygdaloideae</taxon>
        <taxon>Amygdaleae</taxon>
        <taxon>Prunus</taxon>
    </lineage>
</organism>
<dbReference type="AlphaFoldDB" id="A0AAD4ZVP6"/>
<feature type="transmembrane region" description="Helical" evidence="1">
    <location>
        <begin position="6"/>
        <end position="29"/>
    </location>
</feature>
<proteinExistence type="predicted"/>
<sequence length="71" mass="7400">MSVLSVVSSMVVVVCLLAFKVAGLVIGILHSSFPHYVSLKCWKQKPQGGTGVFCGLGLYASGCCLGLLRLG</sequence>
<keyword evidence="3" id="KW-1185">Reference proteome</keyword>
<dbReference type="Proteomes" id="UP001054821">
    <property type="component" value="Chromosome 1"/>
</dbReference>
<feature type="transmembrane region" description="Helical" evidence="1">
    <location>
        <begin position="50"/>
        <end position="68"/>
    </location>
</feature>
<keyword evidence="1" id="KW-0812">Transmembrane</keyword>
<dbReference type="EMBL" id="JAJFAZ020000001">
    <property type="protein sequence ID" value="KAI5355108.1"/>
    <property type="molecule type" value="Genomic_DNA"/>
</dbReference>